<proteinExistence type="predicted"/>
<keyword evidence="3 5" id="KW-0347">Helicase</keyword>
<keyword evidence="2 5" id="KW-0378">Hydrolase</keyword>
<name>A0ABR8P3R8_9LACO</name>
<sequence>MDNHEREKEQARVDNVEKQIDQQVVTTTKAVEDAHKETRAVERNYSENASINRYEVDDIAESRSMIEQQRQLVSRAAESETILKHQLKTLKNLKGSPYFGRIDIQDPGEKDSETLYIGTSSLMNEDKTDFLIYDWRAPISGVYYNGTLGKVNYETPAGVQTTELQKKRQFTIKNGQITNMFDTNETVGDEILQAALGKQNDQYMHNIVATIQKEQNDIIRDTRSDLLLVQGVAGSGKTSAILQRIAYLLYHSRTALNADQIVLFSPNNLFSHYISEVLPSLGERNMRQVTLEGFIRRRFEGLKVETLFDRYEERQKPNQQSHVVADFIESETFMTAIARYVKKMSIDQLQFADIRFNGQVFFDAHHIKDLYQQLPPTMAPADKLVQLKNKLIRELQHRVKDEAKKDWVAKELDSLDLQQLHNLYGKKTIDDFKDEDEQYAYLARRLAKRRLRVIADAIYNNYFLDFYNQYNQFLRVVDIPPTISQREWSTMILAFQDGIEYHRLELMHAAPLMYLRDLISGTGQNRSFQYVFIDEMQDYSTAMLVYLKHAFPQAKFTVLGDSEQALFKPLQLPEELLGKLSNVLKAKQPNLIALRRSYRSTTEITDFAKALLPDGDQIISFTRHGDKPRLLVRYSAEEFQQTIIDETTDLANRHETVAILTKNQEQATAIYQQLHRQKIDNIHLLNKDDSELPKGILILPIYLAKGLEFDAVIAADVSAENLKNTDEVGMIYTMASRAMHELVLLSNGPVSDAINEKAGRLLTIEYQLPKKD</sequence>
<dbReference type="PROSITE" id="PS51198">
    <property type="entry name" value="UVRD_HELICASE_ATP_BIND"/>
    <property type="match status" value="1"/>
</dbReference>
<dbReference type="InterPro" id="IPR027785">
    <property type="entry name" value="UvrD-like_helicase_C"/>
</dbReference>
<protein>
    <submittedName>
        <fullName evidence="7">ATP-dependent DNA helicase</fullName>
    </submittedName>
</protein>
<feature type="binding site" evidence="5">
    <location>
        <begin position="231"/>
        <end position="238"/>
    </location>
    <ligand>
        <name>ATP</name>
        <dbReference type="ChEBI" id="CHEBI:30616"/>
    </ligand>
</feature>
<keyword evidence="4 5" id="KW-0067">ATP-binding</keyword>
<dbReference type="InterPro" id="IPR027417">
    <property type="entry name" value="P-loop_NTPase"/>
</dbReference>
<dbReference type="NCBIfam" id="NF041464">
    <property type="entry name" value="HelD_BACSU"/>
    <property type="match status" value="1"/>
</dbReference>
<evidence type="ECO:0000256" key="2">
    <source>
        <dbReference type="ARBA" id="ARBA00022801"/>
    </source>
</evidence>
<dbReference type="InterPro" id="IPR000212">
    <property type="entry name" value="DNA_helicase_UvrD/REP"/>
</dbReference>
<dbReference type="InterPro" id="IPR014016">
    <property type="entry name" value="UvrD-like_ATP-bd"/>
</dbReference>
<dbReference type="InterPro" id="IPR048228">
    <property type="entry name" value="HelD_bacillota"/>
</dbReference>
<evidence type="ECO:0000313" key="7">
    <source>
        <dbReference type="EMBL" id="MBD5805647.1"/>
    </source>
</evidence>
<dbReference type="PANTHER" id="PTHR11070">
    <property type="entry name" value="UVRD / RECB / PCRA DNA HELICASE FAMILY MEMBER"/>
    <property type="match status" value="1"/>
</dbReference>
<evidence type="ECO:0000313" key="8">
    <source>
        <dbReference type="Proteomes" id="UP000704341"/>
    </source>
</evidence>
<reference evidence="7 8" key="1">
    <citation type="submission" date="2018-07" db="EMBL/GenBank/DDBJ databases">
        <title>Phylogenomic Insights into understanding Host Adaptation of Lactobacillus reuteri by a novel species, Lactobacillus spp. M31.</title>
        <authorList>
            <person name="Sharma S."/>
            <person name="Patil P."/>
            <person name="Korpole S."/>
            <person name="Patil P.B."/>
        </authorList>
    </citation>
    <scope>NUCLEOTIDE SEQUENCE [LARGE SCALE GENOMIC DNA]</scope>
    <source>
        <strain evidence="7 8">M31</strain>
    </source>
</reference>
<accession>A0ABR8P3R8</accession>
<dbReference type="EMBL" id="QORN01000002">
    <property type="protein sequence ID" value="MBD5805647.1"/>
    <property type="molecule type" value="Genomic_DNA"/>
</dbReference>
<organism evidence="7 8">
    <name type="scientific">Limosilactobacillus walteri</name>
    <dbReference type="NCBI Taxonomy" id="2268022"/>
    <lineage>
        <taxon>Bacteria</taxon>
        <taxon>Bacillati</taxon>
        <taxon>Bacillota</taxon>
        <taxon>Bacilli</taxon>
        <taxon>Lactobacillales</taxon>
        <taxon>Lactobacillaceae</taxon>
        <taxon>Limosilactobacillus</taxon>
    </lineage>
</organism>
<dbReference type="Proteomes" id="UP000704341">
    <property type="component" value="Unassembled WGS sequence"/>
</dbReference>
<dbReference type="Gene3D" id="3.40.50.300">
    <property type="entry name" value="P-loop containing nucleotide triphosphate hydrolases"/>
    <property type="match status" value="3"/>
</dbReference>
<feature type="domain" description="UvrD-like helicase ATP-binding" evidence="6">
    <location>
        <begin position="210"/>
        <end position="601"/>
    </location>
</feature>
<evidence type="ECO:0000259" key="6">
    <source>
        <dbReference type="PROSITE" id="PS51198"/>
    </source>
</evidence>
<dbReference type="PANTHER" id="PTHR11070:SF17">
    <property type="entry name" value="DNA HELICASE IV"/>
    <property type="match status" value="1"/>
</dbReference>
<evidence type="ECO:0000256" key="4">
    <source>
        <dbReference type="ARBA" id="ARBA00022840"/>
    </source>
</evidence>
<keyword evidence="1 5" id="KW-0547">Nucleotide-binding</keyword>
<comment type="caution">
    <text evidence="7">The sequence shown here is derived from an EMBL/GenBank/DDBJ whole genome shotgun (WGS) entry which is preliminary data.</text>
</comment>
<evidence type="ECO:0000256" key="1">
    <source>
        <dbReference type="ARBA" id="ARBA00022741"/>
    </source>
</evidence>
<dbReference type="SUPFAM" id="SSF52540">
    <property type="entry name" value="P-loop containing nucleoside triphosphate hydrolases"/>
    <property type="match status" value="1"/>
</dbReference>
<dbReference type="GO" id="GO:0004386">
    <property type="term" value="F:helicase activity"/>
    <property type="evidence" value="ECO:0007669"/>
    <property type="project" value="UniProtKB-KW"/>
</dbReference>
<dbReference type="RefSeq" id="WP_191667452.1">
    <property type="nucleotide sequence ID" value="NZ_QORN01000002.1"/>
</dbReference>
<gene>
    <name evidence="7" type="ORF">DTK66_00730</name>
</gene>
<evidence type="ECO:0000256" key="5">
    <source>
        <dbReference type="PROSITE-ProRule" id="PRU00560"/>
    </source>
</evidence>
<dbReference type="Pfam" id="PF00580">
    <property type="entry name" value="UvrD-helicase"/>
    <property type="match status" value="1"/>
</dbReference>
<keyword evidence="8" id="KW-1185">Reference proteome</keyword>
<dbReference type="Pfam" id="PF13538">
    <property type="entry name" value="UvrD_C_2"/>
    <property type="match status" value="1"/>
</dbReference>
<evidence type="ECO:0000256" key="3">
    <source>
        <dbReference type="ARBA" id="ARBA00022806"/>
    </source>
</evidence>